<dbReference type="RefSeq" id="WP_104618727.1">
    <property type="nucleotide sequence ID" value="NZ_JJMJ01000150.1"/>
</dbReference>
<evidence type="ECO:0000256" key="2">
    <source>
        <dbReference type="ARBA" id="ARBA00022803"/>
    </source>
</evidence>
<dbReference type="PANTHER" id="PTHR44943:SF8">
    <property type="entry name" value="TPR REPEAT-CONTAINING PROTEIN MJ0263"/>
    <property type="match status" value="1"/>
</dbReference>
<comment type="caution">
    <text evidence="4">The sequence shown here is derived from an EMBL/GenBank/DDBJ whole genome shotgun (WGS) entry which is preliminary data.</text>
</comment>
<protein>
    <recommendedName>
        <fullName evidence="6">TPR repeat-containing protein</fullName>
    </recommendedName>
</protein>
<evidence type="ECO:0000256" key="1">
    <source>
        <dbReference type="ARBA" id="ARBA00022737"/>
    </source>
</evidence>
<dbReference type="PROSITE" id="PS50005">
    <property type="entry name" value="TPR"/>
    <property type="match status" value="2"/>
</dbReference>
<dbReference type="PANTHER" id="PTHR44943">
    <property type="entry name" value="CELLULOSE SYNTHASE OPERON PROTEIN C"/>
    <property type="match status" value="1"/>
</dbReference>
<dbReference type="EMBL" id="JJMJ01000150">
    <property type="protein sequence ID" value="PPS21649.1"/>
    <property type="molecule type" value="Genomic_DNA"/>
</dbReference>
<dbReference type="InterPro" id="IPR019734">
    <property type="entry name" value="TPR_rpt"/>
</dbReference>
<dbReference type="SUPFAM" id="SSF48452">
    <property type="entry name" value="TPR-like"/>
    <property type="match status" value="1"/>
</dbReference>
<keyword evidence="2 3" id="KW-0802">TPR repeat</keyword>
<dbReference type="Pfam" id="PF13181">
    <property type="entry name" value="TPR_8"/>
    <property type="match status" value="2"/>
</dbReference>
<keyword evidence="5" id="KW-1185">Reference proteome</keyword>
<evidence type="ECO:0000256" key="3">
    <source>
        <dbReference type="PROSITE-ProRule" id="PRU00339"/>
    </source>
</evidence>
<organism evidence="4 5">
    <name type="scientific">Brachyspira murdochii</name>
    <dbReference type="NCBI Taxonomy" id="84378"/>
    <lineage>
        <taxon>Bacteria</taxon>
        <taxon>Pseudomonadati</taxon>
        <taxon>Spirochaetota</taxon>
        <taxon>Spirochaetia</taxon>
        <taxon>Brachyspirales</taxon>
        <taxon>Brachyspiraceae</taxon>
        <taxon>Brachyspira</taxon>
    </lineage>
</organism>
<reference evidence="4 5" key="1">
    <citation type="submission" date="2014-04" db="EMBL/GenBank/DDBJ databases">
        <title>Whole genome sequence of 'Brachyspira hampsonii' D13-03603F2.</title>
        <authorList>
            <person name="Patterson A.H."/>
            <person name="Chaban B."/>
            <person name="Fernando C."/>
            <person name="Harding J.C."/>
            <person name="Hill J.E."/>
        </authorList>
    </citation>
    <scope>NUCLEOTIDE SEQUENCE [LARGE SCALE GENOMIC DNA]</scope>
    <source>
        <strain evidence="4 5">D13-03603F2</strain>
    </source>
</reference>
<dbReference type="Gene3D" id="1.25.40.10">
    <property type="entry name" value="Tetratricopeptide repeat domain"/>
    <property type="match status" value="1"/>
</dbReference>
<feature type="repeat" description="TPR" evidence="3">
    <location>
        <begin position="160"/>
        <end position="193"/>
    </location>
</feature>
<evidence type="ECO:0000313" key="4">
    <source>
        <dbReference type="EMBL" id="PPS21649.1"/>
    </source>
</evidence>
<evidence type="ECO:0008006" key="6">
    <source>
        <dbReference type="Google" id="ProtNLM"/>
    </source>
</evidence>
<evidence type="ECO:0000313" key="5">
    <source>
        <dbReference type="Proteomes" id="UP000238924"/>
    </source>
</evidence>
<keyword evidence="1" id="KW-0677">Repeat</keyword>
<accession>A0ABX5B565</accession>
<dbReference type="InterPro" id="IPR051685">
    <property type="entry name" value="Ycf3/AcsC/BcsC/TPR_MFPF"/>
</dbReference>
<name>A0ABX5B565_9SPIR</name>
<dbReference type="SMART" id="SM00028">
    <property type="entry name" value="TPR"/>
    <property type="match status" value="2"/>
</dbReference>
<sequence length="361" mass="41559">MLASESVNNINVDDDIKEIIKESNDIVIEKINNLIDINNISYAKKLALELIKKDNKYKYGYLVLADIYYEENDFNSVIELMDNGLNFIKDDKDLLENKIEALINTYQYDKAKDVIEKLISIGDINSSIYGQYGIILSMEGKHNEAIEKYKKAVSIDNDDVLSMINMSVAYRTMYKYEEAFDILERALTVNKNNVNIINRINNIKYLIDNSKFYIDNFTSIEANPDRFHLLVPENFNASIDGSDGAVLKIESPDNRISIIISYSNEKYDEKDIKELFDGFRDRRGELYSIIKPISIKNRENYNDLFAEFVFTSKINKNDFFNAIALISKGNESIILTISSTVTVSNRLISFACDVMNSLYFK</sequence>
<dbReference type="InterPro" id="IPR011990">
    <property type="entry name" value="TPR-like_helical_dom_sf"/>
</dbReference>
<dbReference type="Proteomes" id="UP000238924">
    <property type="component" value="Unassembled WGS sequence"/>
</dbReference>
<gene>
    <name evidence="4" type="ORF">DJ52_09605</name>
</gene>
<proteinExistence type="predicted"/>
<feature type="repeat" description="TPR" evidence="3">
    <location>
        <begin position="126"/>
        <end position="159"/>
    </location>
</feature>